<keyword evidence="1" id="KW-0812">Transmembrane</keyword>
<dbReference type="Proteomes" id="UP001175211">
    <property type="component" value="Unassembled WGS sequence"/>
</dbReference>
<gene>
    <name evidence="2" type="ORF">EV420DRAFT_1126288</name>
</gene>
<sequence length="151" mass="16473">MFTMLVLSTIVVIAATFVVVLKRAYRLSASASDPPLHPPPCPVARSGARDRILSLLAHLVVPVMAIACGTFVLRKLNSNELFPVLDNFLLFGSLRAHIGLVAVLAVIPTVPFITLRRQVRGEVIEADTPSDVRVRLKAHDPTRPSPARPWP</sequence>
<accession>A0AA39JF38</accession>
<evidence type="ECO:0000313" key="3">
    <source>
        <dbReference type="Proteomes" id="UP001175211"/>
    </source>
</evidence>
<feature type="transmembrane region" description="Helical" evidence="1">
    <location>
        <begin position="6"/>
        <end position="25"/>
    </location>
</feature>
<protein>
    <submittedName>
        <fullName evidence="2">Uncharacterized protein</fullName>
    </submittedName>
</protein>
<proteinExistence type="predicted"/>
<keyword evidence="1" id="KW-0472">Membrane</keyword>
<dbReference type="AlphaFoldDB" id="A0AA39JF38"/>
<reference evidence="2" key="1">
    <citation type="submission" date="2023-06" db="EMBL/GenBank/DDBJ databases">
        <authorList>
            <consortium name="Lawrence Berkeley National Laboratory"/>
            <person name="Ahrendt S."/>
            <person name="Sahu N."/>
            <person name="Indic B."/>
            <person name="Wong-Bajracharya J."/>
            <person name="Merenyi Z."/>
            <person name="Ke H.-M."/>
            <person name="Monk M."/>
            <person name="Kocsube S."/>
            <person name="Drula E."/>
            <person name="Lipzen A."/>
            <person name="Balint B."/>
            <person name="Henrissat B."/>
            <person name="Andreopoulos B."/>
            <person name="Martin F.M."/>
            <person name="Harder C.B."/>
            <person name="Rigling D."/>
            <person name="Ford K.L."/>
            <person name="Foster G.D."/>
            <person name="Pangilinan J."/>
            <person name="Papanicolaou A."/>
            <person name="Barry K."/>
            <person name="LaButti K."/>
            <person name="Viragh M."/>
            <person name="Koriabine M."/>
            <person name="Yan M."/>
            <person name="Riley R."/>
            <person name="Champramary S."/>
            <person name="Plett K.L."/>
            <person name="Tsai I.J."/>
            <person name="Slot J."/>
            <person name="Sipos G."/>
            <person name="Plett J."/>
            <person name="Nagy L.G."/>
            <person name="Grigoriev I.V."/>
        </authorList>
    </citation>
    <scope>NUCLEOTIDE SEQUENCE</scope>
    <source>
        <strain evidence="2">CCBAS 213</strain>
    </source>
</reference>
<dbReference type="GeneID" id="85349499"/>
<dbReference type="RefSeq" id="XP_060323777.1">
    <property type="nucleotide sequence ID" value="XM_060465951.1"/>
</dbReference>
<comment type="caution">
    <text evidence="2">The sequence shown here is derived from an EMBL/GenBank/DDBJ whole genome shotgun (WGS) entry which is preliminary data.</text>
</comment>
<evidence type="ECO:0000313" key="2">
    <source>
        <dbReference type="EMBL" id="KAK0440922.1"/>
    </source>
</evidence>
<name>A0AA39JF38_ARMTA</name>
<dbReference type="EMBL" id="JAUEPS010000073">
    <property type="protein sequence ID" value="KAK0440922.1"/>
    <property type="molecule type" value="Genomic_DNA"/>
</dbReference>
<evidence type="ECO:0000256" key="1">
    <source>
        <dbReference type="SAM" id="Phobius"/>
    </source>
</evidence>
<keyword evidence="1" id="KW-1133">Transmembrane helix</keyword>
<keyword evidence="3" id="KW-1185">Reference proteome</keyword>
<feature type="transmembrane region" description="Helical" evidence="1">
    <location>
        <begin position="94"/>
        <end position="115"/>
    </location>
</feature>
<organism evidence="2 3">
    <name type="scientific">Armillaria tabescens</name>
    <name type="common">Ringless honey mushroom</name>
    <name type="synonym">Agaricus tabescens</name>
    <dbReference type="NCBI Taxonomy" id="1929756"/>
    <lineage>
        <taxon>Eukaryota</taxon>
        <taxon>Fungi</taxon>
        <taxon>Dikarya</taxon>
        <taxon>Basidiomycota</taxon>
        <taxon>Agaricomycotina</taxon>
        <taxon>Agaricomycetes</taxon>
        <taxon>Agaricomycetidae</taxon>
        <taxon>Agaricales</taxon>
        <taxon>Marasmiineae</taxon>
        <taxon>Physalacriaceae</taxon>
        <taxon>Desarmillaria</taxon>
    </lineage>
</organism>
<feature type="transmembrane region" description="Helical" evidence="1">
    <location>
        <begin position="55"/>
        <end position="74"/>
    </location>
</feature>